<protein>
    <submittedName>
        <fullName evidence="1">Uncharacterized protein</fullName>
    </submittedName>
</protein>
<evidence type="ECO:0000313" key="1">
    <source>
        <dbReference type="EMBL" id="KAI4338999.1"/>
    </source>
</evidence>
<keyword evidence="2" id="KW-1185">Reference proteome</keyword>
<reference evidence="2" key="1">
    <citation type="journal article" date="2023" name="Front. Plant Sci.">
        <title>Chromosomal-level genome assembly of Melastoma candidum provides insights into trichome evolution.</title>
        <authorList>
            <person name="Zhong Y."/>
            <person name="Wu W."/>
            <person name="Sun C."/>
            <person name="Zou P."/>
            <person name="Liu Y."/>
            <person name="Dai S."/>
            <person name="Zhou R."/>
        </authorList>
    </citation>
    <scope>NUCLEOTIDE SEQUENCE [LARGE SCALE GENOMIC DNA]</scope>
</reference>
<name>A0ACB9NQZ5_9MYRT</name>
<accession>A0ACB9NQZ5</accession>
<comment type="caution">
    <text evidence="1">The sequence shown here is derived from an EMBL/GenBank/DDBJ whole genome shotgun (WGS) entry which is preliminary data.</text>
</comment>
<proteinExistence type="predicted"/>
<dbReference type="Proteomes" id="UP001057402">
    <property type="component" value="Chromosome 7"/>
</dbReference>
<organism evidence="1 2">
    <name type="scientific">Melastoma candidum</name>
    <dbReference type="NCBI Taxonomy" id="119954"/>
    <lineage>
        <taxon>Eukaryota</taxon>
        <taxon>Viridiplantae</taxon>
        <taxon>Streptophyta</taxon>
        <taxon>Embryophyta</taxon>
        <taxon>Tracheophyta</taxon>
        <taxon>Spermatophyta</taxon>
        <taxon>Magnoliopsida</taxon>
        <taxon>eudicotyledons</taxon>
        <taxon>Gunneridae</taxon>
        <taxon>Pentapetalae</taxon>
        <taxon>rosids</taxon>
        <taxon>malvids</taxon>
        <taxon>Myrtales</taxon>
        <taxon>Melastomataceae</taxon>
        <taxon>Melastomatoideae</taxon>
        <taxon>Melastomateae</taxon>
        <taxon>Melastoma</taxon>
    </lineage>
</organism>
<dbReference type="EMBL" id="CM042886">
    <property type="protein sequence ID" value="KAI4338999.1"/>
    <property type="molecule type" value="Genomic_DNA"/>
</dbReference>
<gene>
    <name evidence="1" type="ORF">MLD38_023990</name>
</gene>
<evidence type="ECO:0000313" key="2">
    <source>
        <dbReference type="Proteomes" id="UP001057402"/>
    </source>
</evidence>
<sequence length="589" mass="63563">MKSSSPAAVTELMSRCSVGSAISITSNSCMRYEGVVVSVSAQDELICLNNVRSFGTEGRRRDSALVLPDDRVFDNIQFRGSDIKEWRLLSAAPTVQVVAFLHDPAIIQCHPLHLASTSGGSAQDIDCSYNCDFDLNRGNEFTIEGSIPSASSKQALTSFRSSSLSTNNWKQPIQGVGGILGGVTRARPQYSLDIEPSSAENNWKRTMPCSNDDISLNHSLSSRVPLISSTPFQTSSPYISPSLASAPLTLDHVNLSLDKMPAIVALENFRSPGSSFRSSGTDTESMASKNQIPETIHSDESGLSSQENPSHVFPSVPPTVSSLHLRDGVPKDTAPDKALVPGSGSRESKGRNKPIPSLSTHAKSLKLASQERPMSLSLASAEKMYKDNVHDNRKIDGQPERHIGTPMVRPGKAKDAGQTDPENTKKGSADCHTFPQRQPRKICSFGRTSKVSQLPANYHEECCVSSLGVNGKFEKPRVYNHSSKIENAKLEAKGNIRNIYVRKSEKVHAKGNDLSGSPVSPEWELAKRNSKMPDQQEIDAEESHSGSAADKKDQPAVRSTKFGVSGVGRGRSGGNTGRSQAESIGKHVT</sequence>